<evidence type="ECO:0000313" key="5">
    <source>
        <dbReference type="Proteomes" id="UP000765509"/>
    </source>
</evidence>
<dbReference type="InterPro" id="IPR023780">
    <property type="entry name" value="Chromo_domain"/>
</dbReference>
<dbReference type="SUPFAM" id="SSF53098">
    <property type="entry name" value="Ribonuclease H-like"/>
    <property type="match status" value="1"/>
</dbReference>
<dbReference type="InterPro" id="IPR050951">
    <property type="entry name" value="Retrovirus_Pol_polyprotein"/>
</dbReference>
<gene>
    <name evidence="4" type="ORF">O181_019804</name>
</gene>
<dbReference type="Gene3D" id="3.30.420.10">
    <property type="entry name" value="Ribonuclease H-like superfamily/Ribonuclease H"/>
    <property type="match status" value="1"/>
</dbReference>
<evidence type="ECO:0000259" key="2">
    <source>
        <dbReference type="PROSITE" id="PS50013"/>
    </source>
</evidence>
<dbReference type="EMBL" id="AVOT02005833">
    <property type="protein sequence ID" value="MBW0480089.1"/>
    <property type="molecule type" value="Genomic_DNA"/>
</dbReference>
<name>A0A9Q3C7T5_9BASI</name>
<sequence>MEIFIPGYSTITALDLAQIFISHFFSKHGLSVSIVSDRGSLFLSSFWTQLCQKLKTSKDLSTAFHPETDGQTERVSQILEQYLWLYVSYHQDYWHIWLPLAEFTYNNAYHSSTKQLPFFNIYGRNPSFESIHILLDTPAGKLSTNLQSVQQVFKEELESEIECFKKYADRNKAIPPGFQPGDKLWLDSKNIKTTRPSKKLQDRCLGPFEVLKNIGSYSYHLKLPQQWKLVHLVFHVSLLEPVKQSNIPNKNQFPPTPVIVEEKEEWEVAQALDSKLKRGTLWYLLKWKGFNEDPERTTWEPASNLANSPEIVKDFHILYPDKPGPNTSRVDFMVLGGDWSV</sequence>
<proteinExistence type="predicted"/>
<dbReference type="Pfam" id="PF00385">
    <property type="entry name" value="Chromo"/>
    <property type="match status" value="1"/>
</dbReference>
<evidence type="ECO:0000259" key="3">
    <source>
        <dbReference type="PROSITE" id="PS50994"/>
    </source>
</evidence>
<feature type="domain" description="Chromo" evidence="2">
    <location>
        <begin position="266"/>
        <end position="316"/>
    </location>
</feature>
<dbReference type="PANTHER" id="PTHR37984">
    <property type="entry name" value="PROTEIN CBG26694"/>
    <property type="match status" value="1"/>
</dbReference>
<evidence type="ECO:0000256" key="1">
    <source>
        <dbReference type="ARBA" id="ARBA00022884"/>
    </source>
</evidence>
<evidence type="ECO:0008006" key="6">
    <source>
        <dbReference type="Google" id="ProtNLM"/>
    </source>
</evidence>
<dbReference type="OrthoDB" id="2273864at2759"/>
<dbReference type="InterPro" id="IPR012337">
    <property type="entry name" value="RNaseH-like_sf"/>
</dbReference>
<dbReference type="InterPro" id="IPR056924">
    <property type="entry name" value="SH3_Tf2-1"/>
</dbReference>
<reference evidence="4" key="1">
    <citation type="submission" date="2021-03" db="EMBL/GenBank/DDBJ databases">
        <title>Draft genome sequence of rust myrtle Austropuccinia psidii MF-1, a brazilian biotype.</title>
        <authorList>
            <person name="Quecine M.C."/>
            <person name="Pachon D.M.R."/>
            <person name="Bonatelli M.L."/>
            <person name="Correr F.H."/>
            <person name="Franceschini L.M."/>
            <person name="Leite T.F."/>
            <person name="Margarido G.R.A."/>
            <person name="Almeida C.A."/>
            <person name="Ferrarezi J.A."/>
            <person name="Labate C.A."/>
        </authorList>
    </citation>
    <scope>NUCLEOTIDE SEQUENCE</scope>
    <source>
        <strain evidence="4">MF-1</strain>
    </source>
</reference>
<evidence type="ECO:0000313" key="4">
    <source>
        <dbReference type="EMBL" id="MBW0480089.1"/>
    </source>
</evidence>
<dbReference type="InterPro" id="IPR016197">
    <property type="entry name" value="Chromo-like_dom_sf"/>
</dbReference>
<dbReference type="PROSITE" id="PS50994">
    <property type="entry name" value="INTEGRASE"/>
    <property type="match status" value="1"/>
</dbReference>
<dbReference type="GO" id="GO:0003723">
    <property type="term" value="F:RNA binding"/>
    <property type="evidence" value="ECO:0007669"/>
    <property type="project" value="UniProtKB-KW"/>
</dbReference>
<feature type="domain" description="Integrase catalytic" evidence="3">
    <location>
        <begin position="1"/>
        <end position="125"/>
    </location>
</feature>
<dbReference type="InterPro" id="IPR036397">
    <property type="entry name" value="RNaseH_sf"/>
</dbReference>
<dbReference type="GO" id="GO:0006338">
    <property type="term" value="P:chromatin remodeling"/>
    <property type="evidence" value="ECO:0007669"/>
    <property type="project" value="UniProtKB-ARBA"/>
</dbReference>
<keyword evidence="1" id="KW-0694">RNA-binding</keyword>
<dbReference type="InterPro" id="IPR000953">
    <property type="entry name" value="Chromo/chromo_shadow_dom"/>
</dbReference>
<organism evidence="4 5">
    <name type="scientific">Austropuccinia psidii MF-1</name>
    <dbReference type="NCBI Taxonomy" id="1389203"/>
    <lineage>
        <taxon>Eukaryota</taxon>
        <taxon>Fungi</taxon>
        <taxon>Dikarya</taxon>
        <taxon>Basidiomycota</taxon>
        <taxon>Pucciniomycotina</taxon>
        <taxon>Pucciniomycetes</taxon>
        <taxon>Pucciniales</taxon>
        <taxon>Sphaerophragmiaceae</taxon>
        <taxon>Austropuccinia</taxon>
    </lineage>
</organism>
<comment type="caution">
    <text evidence="4">The sequence shown here is derived from an EMBL/GenBank/DDBJ whole genome shotgun (WGS) entry which is preliminary data.</text>
</comment>
<dbReference type="PROSITE" id="PS50013">
    <property type="entry name" value="CHROMO_2"/>
    <property type="match status" value="1"/>
</dbReference>
<accession>A0A9Q3C7T5</accession>
<dbReference type="SUPFAM" id="SSF54160">
    <property type="entry name" value="Chromo domain-like"/>
    <property type="match status" value="1"/>
</dbReference>
<keyword evidence="5" id="KW-1185">Reference proteome</keyword>
<dbReference type="Pfam" id="PF24626">
    <property type="entry name" value="SH3_Tf2-1"/>
    <property type="match status" value="1"/>
</dbReference>
<dbReference type="GO" id="GO:0005634">
    <property type="term" value="C:nucleus"/>
    <property type="evidence" value="ECO:0007669"/>
    <property type="project" value="UniProtKB-ARBA"/>
</dbReference>
<protein>
    <recommendedName>
        <fullName evidence="6">Chromo domain-containing protein</fullName>
    </recommendedName>
</protein>
<dbReference type="InterPro" id="IPR001584">
    <property type="entry name" value="Integrase_cat-core"/>
</dbReference>
<dbReference type="CDD" id="cd00024">
    <property type="entry name" value="CD_CSD"/>
    <property type="match status" value="1"/>
</dbReference>
<dbReference type="GO" id="GO:0015074">
    <property type="term" value="P:DNA integration"/>
    <property type="evidence" value="ECO:0007669"/>
    <property type="project" value="InterPro"/>
</dbReference>
<dbReference type="SMART" id="SM00298">
    <property type="entry name" value="CHROMO"/>
    <property type="match status" value="1"/>
</dbReference>
<dbReference type="PANTHER" id="PTHR37984:SF5">
    <property type="entry name" value="PROTEIN NYNRIN-LIKE"/>
    <property type="match status" value="1"/>
</dbReference>
<dbReference type="AlphaFoldDB" id="A0A9Q3C7T5"/>
<dbReference type="Gene3D" id="2.40.50.40">
    <property type="match status" value="1"/>
</dbReference>
<dbReference type="Proteomes" id="UP000765509">
    <property type="component" value="Unassembled WGS sequence"/>
</dbReference>